<proteinExistence type="predicted"/>
<reference evidence="2" key="1">
    <citation type="journal article" date="2013" name="Science">
        <title>Comparative analysis of bat genomes provides insight into the evolution of flight and immunity.</title>
        <authorList>
            <person name="Zhang G."/>
            <person name="Cowled C."/>
            <person name="Shi Z."/>
            <person name="Huang Z."/>
            <person name="Bishop-Lilly K.A."/>
            <person name="Fang X."/>
            <person name="Wynne J.W."/>
            <person name="Xiong Z."/>
            <person name="Baker M.L."/>
            <person name="Zhao W."/>
            <person name="Tachedjian M."/>
            <person name="Zhu Y."/>
            <person name="Zhou P."/>
            <person name="Jiang X."/>
            <person name="Ng J."/>
            <person name="Yang L."/>
            <person name="Wu L."/>
            <person name="Xiao J."/>
            <person name="Feng Y."/>
            <person name="Chen Y."/>
            <person name="Sun X."/>
            <person name="Zhang Y."/>
            <person name="Marsh G.A."/>
            <person name="Crameri G."/>
            <person name="Broder C.C."/>
            <person name="Frey K.G."/>
            <person name="Wang L.F."/>
            <person name="Wang J."/>
        </authorList>
    </citation>
    <scope>NUCLEOTIDE SEQUENCE [LARGE SCALE GENOMIC DNA]</scope>
</reference>
<dbReference type="AlphaFoldDB" id="L5JX37"/>
<keyword evidence="1" id="KW-0675">Receptor</keyword>
<dbReference type="STRING" id="9402.L5JX37"/>
<sequence length="116" mass="12801">MLLAAGKQPGSVLLNITVPTFWPLIPLLRPKGGPRRDQPLSSIHLIELGRMTTGEPRPLDDAIQAFDSVWPLVLQDQPNSLQDLEHSLLQVSSADRPLERCSLLTLLLVLALQPQL</sequence>
<accession>L5JX37</accession>
<gene>
    <name evidence="1" type="ORF">PAL_GLEAN10024121</name>
</gene>
<keyword evidence="2" id="KW-1185">Reference proteome</keyword>
<dbReference type="Proteomes" id="UP000010552">
    <property type="component" value="Unassembled WGS sequence"/>
</dbReference>
<dbReference type="eggNOG" id="ENOG502QSGA">
    <property type="taxonomic scope" value="Eukaryota"/>
</dbReference>
<name>L5JX37_PTEAL</name>
<organism evidence="1 2">
    <name type="scientific">Pteropus alecto</name>
    <name type="common">Black flying fox</name>
    <dbReference type="NCBI Taxonomy" id="9402"/>
    <lineage>
        <taxon>Eukaryota</taxon>
        <taxon>Metazoa</taxon>
        <taxon>Chordata</taxon>
        <taxon>Craniata</taxon>
        <taxon>Vertebrata</taxon>
        <taxon>Euteleostomi</taxon>
        <taxon>Mammalia</taxon>
        <taxon>Eutheria</taxon>
        <taxon>Laurasiatheria</taxon>
        <taxon>Chiroptera</taxon>
        <taxon>Yinpterochiroptera</taxon>
        <taxon>Pteropodoidea</taxon>
        <taxon>Pteropodidae</taxon>
        <taxon>Pteropodinae</taxon>
        <taxon>Pteropus</taxon>
    </lineage>
</organism>
<dbReference type="InParanoid" id="L5JX37"/>
<evidence type="ECO:0000313" key="2">
    <source>
        <dbReference type="Proteomes" id="UP000010552"/>
    </source>
</evidence>
<protein>
    <submittedName>
        <fullName evidence="1">GDNF family receptor alpha-4</fullName>
    </submittedName>
</protein>
<dbReference type="EMBL" id="KB031072">
    <property type="protein sequence ID" value="ELK04004.1"/>
    <property type="molecule type" value="Genomic_DNA"/>
</dbReference>
<evidence type="ECO:0000313" key="1">
    <source>
        <dbReference type="EMBL" id="ELK04004.1"/>
    </source>
</evidence>